<dbReference type="PANTHER" id="PTHR11537">
    <property type="entry name" value="VOLTAGE-GATED POTASSIUM CHANNEL"/>
    <property type="match status" value="1"/>
</dbReference>
<evidence type="ECO:0000256" key="8">
    <source>
        <dbReference type="ARBA" id="ARBA00023065"/>
    </source>
</evidence>
<sequence>MHRGALYRQLAPEARQQLGLSLLNRVICVLILSASAIAILETEPTLREAAPGLFATLETLFVCIFVIEYALRLYAMGEDPRYRGLGGRLRYMFSFWALVDLIAILPYFLGFITYHNAFLLRLLRLARMLRLARLGRFSQAWASLADALKSRSHELLLSAGVAGLLLLFSSCCLYVVEAAAQPEAFGSVPRALWWSIATLTTVGYGDVTPITAIGKFFAGLTAVAGIGIIAMPTGILAAAFSDAFQKKNN</sequence>
<comment type="subcellular location">
    <subcellularLocation>
        <location evidence="1">Membrane</location>
        <topology evidence="1">Multi-pass membrane protein</topology>
    </subcellularLocation>
</comment>
<name>A0A0F9R4N7_9ZZZZ</name>
<dbReference type="AlphaFoldDB" id="A0A0F9R4N7"/>
<evidence type="ECO:0000256" key="11">
    <source>
        <dbReference type="SAM" id="Phobius"/>
    </source>
</evidence>
<dbReference type="InterPro" id="IPR028325">
    <property type="entry name" value="VG_K_chnl"/>
</dbReference>
<evidence type="ECO:0000259" key="12">
    <source>
        <dbReference type="Pfam" id="PF00520"/>
    </source>
</evidence>
<keyword evidence="10" id="KW-0407">Ion channel</keyword>
<keyword evidence="8" id="KW-0406">Ion transport</keyword>
<dbReference type="PRINTS" id="PR00169">
    <property type="entry name" value="KCHANNEL"/>
</dbReference>
<evidence type="ECO:0000256" key="5">
    <source>
        <dbReference type="ARBA" id="ARBA00022826"/>
    </source>
</evidence>
<gene>
    <name evidence="13" type="ORF">LCGC14_0640070</name>
</gene>
<evidence type="ECO:0000256" key="9">
    <source>
        <dbReference type="ARBA" id="ARBA00023136"/>
    </source>
</evidence>
<dbReference type="Gene3D" id="1.10.287.70">
    <property type="match status" value="1"/>
</dbReference>
<keyword evidence="4 11" id="KW-0812">Transmembrane</keyword>
<feature type="transmembrane region" description="Helical" evidence="11">
    <location>
        <begin position="21"/>
        <end position="40"/>
    </location>
</feature>
<evidence type="ECO:0000256" key="6">
    <source>
        <dbReference type="ARBA" id="ARBA00022958"/>
    </source>
</evidence>
<organism evidence="13">
    <name type="scientific">marine sediment metagenome</name>
    <dbReference type="NCBI Taxonomy" id="412755"/>
    <lineage>
        <taxon>unclassified sequences</taxon>
        <taxon>metagenomes</taxon>
        <taxon>ecological metagenomes</taxon>
    </lineage>
</organism>
<dbReference type="EMBL" id="LAZR01001154">
    <property type="protein sequence ID" value="KKN49709.1"/>
    <property type="molecule type" value="Genomic_DNA"/>
</dbReference>
<evidence type="ECO:0000313" key="13">
    <source>
        <dbReference type="EMBL" id="KKN49709.1"/>
    </source>
</evidence>
<evidence type="ECO:0000256" key="1">
    <source>
        <dbReference type="ARBA" id="ARBA00004141"/>
    </source>
</evidence>
<dbReference type="InterPro" id="IPR005821">
    <property type="entry name" value="Ion_trans_dom"/>
</dbReference>
<protein>
    <recommendedName>
        <fullName evidence="12">Ion transport domain-containing protein</fullName>
    </recommendedName>
</protein>
<keyword evidence="5" id="KW-0631">Potassium channel</keyword>
<reference evidence="13" key="1">
    <citation type="journal article" date="2015" name="Nature">
        <title>Complex archaea that bridge the gap between prokaryotes and eukaryotes.</title>
        <authorList>
            <person name="Spang A."/>
            <person name="Saw J.H."/>
            <person name="Jorgensen S.L."/>
            <person name="Zaremba-Niedzwiedzka K."/>
            <person name="Martijn J."/>
            <person name="Lind A.E."/>
            <person name="van Eijk R."/>
            <person name="Schleper C."/>
            <person name="Guy L."/>
            <person name="Ettema T.J."/>
        </authorList>
    </citation>
    <scope>NUCLEOTIDE SEQUENCE</scope>
</reference>
<comment type="caution">
    <text evidence="13">The sequence shown here is derived from an EMBL/GenBank/DDBJ whole genome shotgun (WGS) entry which is preliminary data.</text>
</comment>
<evidence type="ECO:0000256" key="4">
    <source>
        <dbReference type="ARBA" id="ARBA00022692"/>
    </source>
</evidence>
<keyword evidence="6" id="KW-0630">Potassium</keyword>
<evidence type="ECO:0000256" key="7">
    <source>
        <dbReference type="ARBA" id="ARBA00022989"/>
    </source>
</evidence>
<feature type="transmembrane region" description="Helical" evidence="11">
    <location>
        <begin position="155"/>
        <end position="176"/>
    </location>
</feature>
<feature type="transmembrane region" description="Helical" evidence="11">
    <location>
        <begin position="217"/>
        <end position="240"/>
    </location>
</feature>
<dbReference type="GO" id="GO:0001508">
    <property type="term" value="P:action potential"/>
    <property type="evidence" value="ECO:0007669"/>
    <property type="project" value="TreeGrafter"/>
</dbReference>
<dbReference type="GO" id="GO:0008076">
    <property type="term" value="C:voltage-gated potassium channel complex"/>
    <property type="evidence" value="ECO:0007669"/>
    <property type="project" value="InterPro"/>
</dbReference>
<dbReference type="PANTHER" id="PTHR11537:SF254">
    <property type="entry name" value="POTASSIUM VOLTAGE-GATED CHANNEL PROTEIN SHAB"/>
    <property type="match status" value="1"/>
</dbReference>
<proteinExistence type="predicted"/>
<dbReference type="SUPFAM" id="SSF81324">
    <property type="entry name" value="Voltage-gated potassium channels"/>
    <property type="match status" value="1"/>
</dbReference>
<keyword evidence="7 11" id="KW-1133">Transmembrane helix</keyword>
<feature type="domain" description="Ion transport" evidence="12">
    <location>
        <begin position="26"/>
        <end position="246"/>
    </location>
</feature>
<keyword evidence="9 11" id="KW-0472">Membrane</keyword>
<accession>A0A0F9R4N7</accession>
<keyword evidence="3" id="KW-0633">Potassium transport</keyword>
<feature type="transmembrane region" description="Helical" evidence="11">
    <location>
        <begin position="188"/>
        <end position="205"/>
    </location>
</feature>
<keyword evidence="2" id="KW-0813">Transport</keyword>
<evidence type="ECO:0000256" key="2">
    <source>
        <dbReference type="ARBA" id="ARBA00022448"/>
    </source>
</evidence>
<dbReference type="GO" id="GO:0005249">
    <property type="term" value="F:voltage-gated potassium channel activity"/>
    <property type="evidence" value="ECO:0007669"/>
    <property type="project" value="InterPro"/>
</dbReference>
<feature type="transmembrane region" description="Helical" evidence="11">
    <location>
        <begin position="91"/>
        <end position="114"/>
    </location>
</feature>
<dbReference type="Pfam" id="PF00520">
    <property type="entry name" value="Ion_trans"/>
    <property type="match status" value="1"/>
</dbReference>
<feature type="transmembrane region" description="Helical" evidence="11">
    <location>
        <begin position="52"/>
        <end position="71"/>
    </location>
</feature>
<evidence type="ECO:0000256" key="3">
    <source>
        <dbReference type="ARBA" id="ARBA00022538"/>
    </source>
</evidence>
<evidence type="ECO:0000256" key="10">
    <source>
        <dbReference type="ARBA" id="ARBA00023303"/>
    </source>
</evidence>